<dbReference type="InterPro" id="IPR032567">
    <property type="entry name" value="RTL1-rel"/>
</dbReference>
<feature type="non-terminal residue" evidence="1">
    <location>
        <position position="1"/>
    </location>
</feature>
<dbReference type="STRING" id="670483.S7RRZ9"/>
<name>S7RRZ9_GLOTA</name>
<reference evidence="1 2" key="1">
    <citation type="journal article" date="2012" name="Science">
        <title>The Paleozoic origin of enzymatic lignin decomposition reconstructed from 31 fungal genomes.</title>
        <authorList>
            <person name="Floudas D."/>
            <person name="Binder M."/>
            <person name="Riley R."/>
            <person name="Barry K."/>
            <person name="Blanchette R.A."/>
            <person name="Henrissat B."/>
            <person name="Martinez A.T."/>
            <person name="Otillar R."/>
            <person name="Spatafora J.W."/>
            <person name="Yadav J.S."/>
            <person name="Aerts A."/>
            <person name="Benoit I."/>
            <person name="Boyd A."/>
            <person name="Carlson A."/>
            <person name="Copeland A."/>
            <person name="Coutinho P.M."/>
            <person name="de Vries R.P."/>
            <person name="Ferreira P."/>
            <person name="Findley K."/>
            <person name="Foster B."/>
            <person name="Gaskell J."/>
            <person name="Glotzer D."/>
            <person name="Gorecki P."/>
            <person name="Heitman J."/>
            <person name="Hesse C."/>
            <person name="Hori C."/>
            <person name="Igarashi K."/>
            <person name="Jurgens J.A."/>
            <person name="Kallen N."/>
            <person name="Kersten P."/>
            <person name="Kohler A."/>
            <person name="Kuees U."/>
            <person name="Kumar T.K.A."/>
            <person name="Kuo A."/>
            <person name="LaButti K."/>
            <person name="Larrondo L.F."/>
            <person name="Lindquist E."/>
            <person name="Ling A."/>
            <person name="Lombard V."/>
            <person name="Lucas S."/>
            <person name="Lundell T."/>
            <person name="Martin R."/>
            <person name="McLaughlin D.J."/>
            <person name="Morgenstern I."/>
            <person name="Morin E."/>
            <person name="Murat C."/>
            <person name="Nagy L.G."/>
            <person name="Nolan M."/>
            <person name="Ohm R.A."/>
            <person name="Patyshakuliyeva A."/>
            <person name="Rokas A."/>
            <person name="Ruiz-Duenas F.J."/>
            <person name="Sabat G."/>
            <person name="Salamov A."/>
            <person name="Samejima M."/>
            <person name="Schmutz J."/>
            <person name="Slot J.C."/>
            <person name="St John F."/>
            <person name="Stenlid J."/>
            <person name="Sun H."/>
            <person name="Sun S."/>
            <person name="Syed K."/>
            <person name="Tsang A."/>
            <person name="Wiebenga A."/>
            <person name="Young D."/>
            <person name="Pisabarro A."/>
            <person name="Eastwood D.C."/>
            <person name="Martin F."/>
            <person name="Cullen D."/>
            <person name="Grigoriev I.V."/>
            <person name="Hibbett D.S."/>
        </authorList>
    </citation>
    <scope>NUCLEOTIDE SEQUENCE [LARGE SCALE GENOMIC DNA]</scope>
    <source>
        <strain evidence="1 2">ATCC 11539</strain>
    </source>
</reference>
<protein>
    <recommendedName>
        <fullName evidence="3">Reverse transcriptase domain-containing protein</fullName>
    </recommendedName>
</protein>
<dbReference type="Proteomes" id="UP000030669">
    <property type="component" value="Unassembled WGS sequence"/>
</dbReference>
<evidence type="ECO:0000313" key="1">
    <source>
        <dbReference type="EMBL" id="EPQ55794.1"/>
    </source>
</evidence>
<dbReference type="GeneID" id="19306017"/>
<dbReference type="PANTHER" id="PTHR15503">
    <property type="entry name" value="LDOC1 RELATED"/>
    <property type="match status" value="1"/>
</dbReference>
<dbReference type="OrthoDB" id="3262920at2759"/>
<accession>S7RRZ9</accession>
<dbReference type="KEGG" id="gtr:GLOTRDRAFT_40964"/>
<dbReference type="eggNOG" id="ENOG502SYV2">
    <property type="taxonomic scope" value="Eukaryota"/>
</dbReference>
<evidence type="ECO:0008006" key="3">
    <source>
        <dbReference type="Google" id="ProtNLM"/>
    </source>
</evidence>
<gene>
    <name evidence="1" type="ORF">GLOTRDRAFT_40964</name>
</gene>
<dbReference type="RefSeq" id="XP_007865520.1">
    <property type="nucleotide sequence ID" value="XM_007867329.1"/>
</dbReference>
<keyword evidence="2" id="KW-1185">Reference proteome</keyword>
<dbReference type="InterPro" id="IPR043502">
    <property type="entry name" value="DNA/RNA_pol_sf"/>
</dbReference>
<evidence type="ECO:0000313" key="2">
    <source>
        <dbReference type="Proteomes" id="UP000030669"/>
    </source>
</evidence>
<dbReference type="PANTHER" id="PTHR15503:SF22">
    <property type="entry name" value="TRANSPOSON TY3-I GAG POLYPROTEIN"/>
    <property type="match status" value="1"/>
</dbReference>
<sequence length="123" mass="13748">VYAMAIDEQKALDEFLEENLKTSRIRPSKSPWGAPFFFVKKKDGKLRPVSRRVEFPSLTPSPALVPSTSLCTAVVFHFIRRAACKVGFGRMIKINSQELQRSSSIQAQQTGQVLACHPSRPTT</sequence>
<dbReference type="AlphaFoldDB" id="S7RRZ9"/>
<dbReference type="HOGENOM" id="CLU_2020686_0_0_1"/>
<proteinExistence type="predicted"/>
<organism evidence="1 2">
    <name type="scientific">Gloeophyllum trabeum (strain ATCC 11539 / FP-39264 / Madison 617)</name>
    <name type="common">Brown rot fungus</name>
    <dbReference type="NCBI Taxonomy" id="670483"/>
    <lineage>
        <taxon>Eukaryota</taxon>
        <taxon>Fungi</taxon>
        <taxon>Dikarya</taxon>
        <taxon>Basidiomycota</taxon>
        <taxon>Agaricomycotina</taxon>
        <taxon>Agaricomycetes</taxon>
        <taxon>Gloeophyllales</taxon>
        <taxon>Gloeophyllaceae</taxon>
        <taxon>Gloeophyllum</taxon>
    </lineage>
</organism>
<dbReference type="EMBL" id="KB469301">
    <property type="protein sequence ID" value="EPQ55794.1"/>
    <property type="molecule type" value="Genomic_DNA"/>
</dbReference>
<dbReference type="SUPFAM" id="SSF56672">
    <property type="entry name" value="DNA/RNA polymerases"/>
    <property type="match status" value="1"/>
</dbReference>
<dbReference type="Gene3D" id="3.10.10.10">
    <property type="entry name" value="HIV Type 1 Reverse Transcriptase, subunit A, domain 1"/>
    <property type="match status" value="1"/>
</dbReference>